<dbReference type="InterPro" id="IPR019606">
    <property type="entry name" value="GerMN"/>
</dbReference>
<dbReference type="AlphaFoldDB" id="A0A5D0CWX5"/>
<accession>A0A5D0CWX5</accession>
<comment type="caution">
    <text evidence="4">The sequence shown here is derived from an EMBL/GenBank/DDBJ whole genome shotgun (WGS) entry which is preliminary data.</text>
</comment>
<dbReference type="EMBL" id="VSDO01000002">
    <property type="protein sequence ID" value="TYA13387.1"/>
    <property type="molecule type" value="Genomic_DNA"/>
</dbReference>
<evidence type="ECO:0000256" key="2">
    <source>
        <dbReference type="SAM" id="SignalP"/>
    </source>
</evidence>
<feature type="region of interest" description="Disordered" evidence="1">
    <location>
        <begin position="23"/>
        <end position="73"/>
    </location>
</feature>
<dbReference type="OrthoDB" id="1954033at2"/>
<organism evidence="4 5">
    <name type="scientific">Paenibacillus faecis</name>
    <dbReference type="NCBI Taxonomy" id="862114"/>
    <lineage>
        <taxon>Bacteria</taxon>
        <taxon>Bacillati</taxon>
        <taxon>Bacillota</taxon>
        <taxon>Bacilli</taxon>
        <taxon>Bacillales</taxon>
        <taxon>Paenibacillaceae</taxon>
        <taxon>Paenibacillus</taxon>
    </lineage>
</organism>
<protein>
    <submittedName>
        <fullName evidence="4">GerMN domain-containing protein</fullName>
    </submittedName>
</protein>
<evidence type="ECO:0000313" key="4">
    <source>
        <dbReference type="EMBL" id="TYA13387.1"/>
    </source>
</evidence>
<name>A0A5D0CWX5_9BACL</name>
<sequence>MKKIGWSAILLLVLVVSACGQKPATAPKTAEPPQTGVTAPETVNPVTGGGGAQEDPGDQGTGKQQEETPKAQTQKIKVYYTDDELMELKTVEKEIEYTEESQKYSEAFKALQTPDSGMISLWDKIALNSVRVSNGKITLDVTIPDEARLGAGGESLAIDALKQTFFQFDEVKELELTIDGEQQESMMGHVELEHPFKK</sequence>
<evidence type="ECO:0000313" key="5">
    <source>
        <dbReference type="Proteomes" id="UP000325218"/>
    </source>
</evidence>
<gene>
    <name evidence="4" type="ORF">FRY98_12035</name>
</gene>
<keyword evidence="2" id="KW-0732">Signal</keyword>
<proteinExistence type="predicted"/>
<dbReference type="Pfam" id="PF10646">
    <property type="entry name" value="Germane"/>
    <property type="match status" value="1"/>
</dbReference>
<evidence type="ECO:0000256" key="1">
    <source>
        <dbReference type="SAM" id="MobiDB-lite"/>
    </source>
</evidence>
<dbReference type="PROSITE" id="PS51257">
    <property type="entry name" value="PROKAR_LIPOPROTEIN"/>
    <property type="match status" value="1"/>
</dbReference>
<reference evidence="4 5" key="1">
    <citation type="submission" date="2019-08" db="EMBL/GenBank/DDBJ databases">
        <title>Genome sequencing of Paenibacillus faecis DSM 23593(T).</title>
        <authorList>
            <person name="Kook J.-K."/>
            <person name="Park S.-N."/>
            <person name="Lim Y.K."/>
        </authorList>
    </citation>
    <scope>NUCLEOTIDE SEQUENCE [LARGE SCALE GENOMIC DNA]</scope>
    <source>
        <strain evidence="4 5">DSM 23593</strain>
    </source>
</reference>
<feature type="domain" description="GerMN" evidence="3">
    <location>
        <begin position="77"/>
        <end position="184"/>
    </location>
</feature>
<keyword evidence="5" id="KW-1185">Reference proteome</keyword>
<feature type="compositionally biased region" description="Low complexity" evidence="1">
    <location>
        <begin position="23"/>
        <end position="35"/>
    </location>
</feature>
<dbReference type="RefSeq" id="WP_148452009.1">
    <property type="nucleotide sequence ID" value="NZ_VSDO01000002.1"/>
</dbReference>
<feature type="chain" id="PRO_5039628162" evidence="2">
    <location>
        <begin position="19"/>
        <end position="198"/>
    </location>
</feature>
<evidence type="ECO:0000259" key="3">
    <source>
        <dbReference type="Pfam" id="PF10646"/>
    </source>
</evidence>
<dbReference type="Proteomes" id="UP000325218">
    <property type="component" value="Unassembled WGS sequence"/>
</dbReference>
<feature type="signal peptide" evidence="2">
    <location>
        <begin position="1"/>
        <end position="18"/>
    </location>
</feature>